<evidence type="ECO:0000256" key="1">
    <source>
        <dbReference type="ARBA" id="ARBA00004141"/>
    </source>
</evidence>
<evidence type="ECO:0000256" key="2">
    <source>
        <dbReference type="ARBA" id="ARBA00022448"/>
    </source>
</evidence>
<organism evidence="11 12">
    <name type="scientific">Nannochloropsis gaditana</name>
    <dbReference type="NCBI Taxonomy" id="72520"/>
    <lineage>
        <taxon>Eukaryota</taxon>
        <taxon>Sar</taxon>
        <taxon>Stramenopiles</taxon>
        <taxon>Ochrophyta</taxon>
        <taxon>Eustigmatophyceae</taxon>
        <taxon>Eustigmatales</taxon>
        <taxon>Monodopsidaceae</taxon>
        <taxon>Nannochloropsis</taxon>
    </lineage>
</organism>
<keyword evidence="4" id="KW-0547">Nucleotide-binding</keyword>
<dbReference type="InterPro" id="IPR043926">
    <property type="entry name" value="ABCG_dom"/>
</dbReference>
<dbReference type="SMART" id="SM00382">
    <property type="entry name" value="AAA"/>
    <property type="match status" value="1"/>
</dbReference>
<dbReference type="GO" id="GO:0005886">
    <property type="term" value="C:plasma membrane"/>
    <property type="evidence" value="ECO:0007669"/>
    <property type="project" value="TreeGrafter"/>
</dbReference>
<dbReference type="InterPro" id="IPR003439">
    <property type="entry name" value="ABC_transporter-like_ATP-bd"/>
</dbReference>
<evidence type="ECO:0000259" key="10">
    <source>
        <dbReference type="PROSITE" id="PS50893"/>
    </source>
</evidence>
<feature type="transmembrane region" description="Helical" evidence="9">
    <location>
        <begin position="514"/>
        <end position="541"/>
    </location>
</feature>
<keyword evidence="5" id="KW-0067">ATP-binding</keyword>
<dbReference type="OrthoDB" id="66620at2759"/>
<dbReference type="InterPro" id="IPR017871">
    <property type="entry name" value="ABC_transporter-like_CS"/>
</dbReference>
<evidence type="ECO:0000256" key="9">
    <source>
        <dbReference type="SAM" id="Phobius"/>
    </source>
</evidence>
<comment type="subcellular location">
    <subcellularLocation>
        <location evidence="1">Membrane</location>
        <topology evidence="1">Multi-pass membrane protein</topology>
    </subcellularLocation>
</comment>
<evidence type="ECO:0000256" key="3">
    <source>
        <dbReference type="ARBA" id="ARBA00022692"/>
    </source>
</evidence>
<dbReference type="Pfam" id="PF00005">
    <property type="entry name" value="ABC_tran"/>
    <property type="match status" value="1"/>
</dbReference>
<evidence type="ECO:0000313" key="11">
    <source>
        <dbReference type="EMBL" id="EWM28168.1"/>
    </source>
</evidence>
<evidence type="ECO:0000256" key="7">
    <source>
        <dbReference type="ARBA" id="ARBA00023136"/>
    </source>
</evidence>
<dbReference type="Pfam" id="PF01061">
    <property type="entry name" value="ABC2_membrane"/>
    <property type="match status" value="1"/>
</dbReference>
<accession>W7TXD4</accession>
<sequence length="685" mass="75295">MTGTSDIELGKLSNASSNLKLSGSDEGQNRKGYDAPKPSSATSLRWNIRKLSVPIKRKHLARLQGNLEFLGQQHGSGRDTNMPFRGNGGDVLTNSRAGGRGTTRGTSINESLGSKTAERHILYNVVGHAEKGQMLALMGASGAGKSSLLDCISLRNHRFEGCVYLDRNPVDTHFFSTSAYVHQVDLFFATLTVREHLTFHAMVRVKQEVPIADRLRRVEEVIDAVNLTKVADSLIGGPQAFIRGVSGGERKRLSVATELLSDPEIIFADEPTSGLDAFMALSVCKILKGLADSGRLVACVIHQPSSEIFELFTHLMLLARGQTAYFGTRAGGVEYFASMLGLECPQFYNPADYLIEKLAVNVLLEKPEVAVEDMLRVYQSSELARDNEAWMADVEETAGSGMGVAALVSSREFPATSWTQFVESYKRTVKSYGREPVLAKVRLGQAISMGLILGLVYLQQPFDSSATKNRLGAMFLLIMNQSIASMFTVSQVIPKDMAVFMREYLTSANRPSSYFLGLSLAEVPYQVLFPCIFGSIAYWLIGFAPEASRFFIFIVTLVLMANASCSLGYALSTLTGHDGVAVALGPVLMLPMSLYAGVLHSSDHVPWYFVPLDKVSMIKYAFQAIVLNEYGSDKYTPQLRNFVFEYIGVQEGQIGFCIAMLVVLLFGFRFLAYVFLLIRAKRALM</sequence>
<evidence type="ECO:0000256" key="5">
    <source>
        <dbReference type="ARBA" id="ARBA00022840"/>
    </source>
</evidence>
<keyword evidence="2" id="KW-0813">Transport</keyword>
<dbReference type="InterPro" id="IPR013525">
    <property type="entry name" value="ABC2_TM"/>
</dbReference>
<dbReference type="SUPFAM" id="SSF52540">
    <property type="entry name" value="P-loop containing nucleoside triphosphate hydrolases"/>
    <property type="match status" value="1"/>
</dbReference>
<evidence type="ECO:0000256" key="8">
    <source>
        <dbReference type="SAM" id="MobiDB-lite"/>
    </source>
</evidence>
<proteinExistence type="predicted"/>
<dbReference type="Gene3D" id="3.40.50.300">
    <property type="entry name" value="P-loop containing nucleotide triphosphate hydrolases"/>
    <property type="match status" value="1"/>
</dbReference>
<dbReference type="GO" id="GO:0140359">
    <property type="term" value="F:ABC-type transporter activity"/>
    <property type="evidence" value="ECO:0007669"/>
    <property type="project" value="InterPro"/>
</dbReference>
<feature type="transmembrane region" description="Helical" evidence="9">
    <location>
        <begin position="547"/>
        <end position="572"/>
    </location>
</feature>
<dbReference type="InterPro" id="IPR003593">
    <property type="entry name" value="AAA+_ATPase"/>
</dbReference>
<keyword evidence="12" id="KW-1185">Reference proteome</keyword>
<evidence type="ECO:0000256" key="4">
    <source>
        <dbReference type="ARBA" id="ARBA00022741"/>
    </source>
</evidence>
<dbReference type="GO" id="GO:0016887">
    <property type="term" value="F:ATP hydrolysis activity"/>
    <property type="evidence" value="ECO:0007669"/>
    <property type="project" value="InterPro"/>
</dbReference>
<keyword evidence="6 9" id="KW-1133">Transmembrane helix</keyword>
<evidence type="ECO:0000313" key="12">
    <source>
        <dbReference type="Proteomes" id="UP000019335"/>
    </source>
</evidence>
<name>W7TXD4_9STRA</name>
<dbReference type="PANTHER" id="PTHR48041:SF139">
    <property type="entry name" value="PROTEIN SCARLET"/>
    <property type="match status" value="1"/>
</dbReference>
<feature type="region of interest" description="Disordered" evidence="8">
    <location>
        <begin position="16"/>
        <end position="40"/>
    </location>
</feature>
<gene>
    <name evidence="11" type="ORF">Naga_100004g113</name>
</gene>
<dbReference type="EMBL" id="AZIL01000352">
    <property type="protein sequence ID" value="EWM28168.1"/>
    <property type="molecule type" value="Genomic_DNA"/>
</dbReference>
<feature type="region of interest" description="Disordered" evidence="8">
    <location>
        <begin position="71"/>
        <end position="111"/>
    </location>
</feature>
<reference evidence="11 12" key="1">
    <citation type="journal article" date="2014" name="Mol. Plant">
        <title>Chromosome Scale Genome Assembly and Transcriptome Profiling of Nannochloropsis gaditana in Nitrogen Depletion.</title>
        <authorList>
            <person name="Corteggiani Carpinelli E."/>
            <person name="Telatin A."/>
            <person name="Vitulo N."/>
            <person name="Forcato C."/>
            <person name="D'Angelo M."/>
            <person name="Schiavon R."/>
            <person name="Vezzi A."/>
            <person name="Giacometti G.M."/>
            <person name="Morosinotto T."/>
            <person name="Valle G."/>
        </authorList>
    </citation>
    <scope>NUCLEOTIDE SEQUENCE [LARGE SCALE GENOMIC DNA]</scope>
    <source>
        <strain evidence="11 12">B-31</strain>
    </source>
</reference>
<evidence type="ECO:0000256" key="6">
    <source>
        <dbReference type="ARBA" id="ARBA00022989"/>
    </source>
</evidence>
<dbReference type="InterPro" id="IPR027417">
    <property type="entry name" value="P-loop_NTPase"/>
</dbReference>
<feature type="transmembrane region" description="Helical" evidence="9">
    <location>
        <begin position="471"/>
        <end position="493"/>
    </location>
</feature>
<feature type="domain" description="ABC transporter" evidence="10">
    <location>
        <begin position="103"/>
        <end position="345"/>
    </location>
</feature>
<comment type="caution">
    <text evidence="11">The sequence shown here is derived from an EMBL/GenBank/DDBJ whole genome shotgun (WGS) entry which is preliminary data.</text>
</comment>
<keyword evidence="7 9" id="KW-0472">Membrane</keyword>
<dbReference type="InterPro" id="IPR050352">
    <property type="entry name" value="ABCG_transporters"/>
</dbReference>
<dbReference type="AlphaFoldDB" id="W7TXD4"/>
<protein>
    <submittedName>
        <fullName evidence="11">Abc subfamily abcg</fullName>
    </submittedName>
</protein>
<dbReference type="PANTHER" id="PTHR48041">
    <property type="entry name" value="ABC TRANSPORTER G FAMILY MEMBER 28"/>
    <property type="match status" value="1"/>
</dbReference>
<keyword evidence="3 9" id="KW-0812">Transmembrane</keyword>
<dbReference type="PROSITE" id="PS00211">
    <property type="entry name" value="ABC_TRANSPORTER_1"/>
    <property type="match status" value="1"/>
</dbReference>
<dbReference type="PROSITE" id="PS50893">
    <property type="entry name" value="ABC_TRANSPORTER_2"/>
    <property type="match status" value="1"/>
</dbReference>
<dbReference type="GO" id="GO:0005524">
    <property type="term" value="F:ATP binding"/>
    <property type="evidence" value="ECO:0007669"/>
    <property type="project" value="UniProtKB-KW"/>
</dbReference>
<dbReference type="Pfam" id="PF19055">
    <property type="entry name" value="ABC2_membrane_7"/>
    <property type="match status" value="1"/>
</dbReference>
<dbReference type="Proteomes" id="UP000019335">
    <property type="component" value="Chromosome 5"/>
</dbReference>
<feature type="transmembrane region" description="Helical" evidence="9">
    <location>
        <begin position="653"/>
        <end position="678"/>
    </location>
</feature>
<feature type="transmembrane region" description="Helical" evidence="9">
    <location>
        <begin position="579"/>
        <end position="598"/>
    </location>
</feature>